<proteinExistence type="predicted"/>
<reference evidence="2" key="1">
    <citation type="submission" date="2018-07" db="EMBL/GenBank/DDBJ databases">
        <authorList>
            <person name="Liu B.-T."/>
            <person name="Du Z."/>
        </authorList>
    </citation>
    <scope>NUCLEOTIDE SEQUENCE [LARGE SCALE GENOMIC DNA]</scope>
    <source>
        <strain evidence="2">XYN52</strain>
    </source>
</reference>
<accession>A0A369W214</accession>
<evidence type="ECO:0000313" key="2">
    <source>
        <dbReference type="Proteomes" id="UP000253759"/>
    </source>
</evidence>
<sequence length="90" mass="10072">MTSIGFKKMNWVTKKSAWQDIQLAKQKRKASAERINRMNSAAAGFQVAQTMQSQGIGELAAQSAQSRLQTKVKEMQAEMEQQYASFSKLA</sequence>
<dbReference type="AlphaFoldDB" id="A0A369W214"/>
<keyword evidence="2" id="KW-1185">Reference proteome</keyword>
<gene>
    <name evidence="1" type="ORF">DVH29_09785</name>
</gene>
<evidence type="ECO:0000313" key="1">
    <source>
        <dbReference type="EMBL" id="RDE08724.1"/>
    </source>
</evidence>
<name>A0A369W214_9HYPH</name>
<dbReference type="RefSeq" id="WP_114645994.1">
    <property type="nucleotide sequence ID" value="NZ_QQNH01000012.1"/>
</dbReference>
<organism evidence="1 2">
    <name type="scientific">Pelagibacterium lacus</name>
    <dbReference type="NCBI Taxonomy" id="2282655"/>
    <lineage>
        <taxon>Bacteria</taxon>
        <taxon>Pseudomonadati</taxon>
        <taxon>Pseudomonadota</taxon>
        <taxon>Alphaproteobacteria</taxon>
        <taxon>Hyphomicrobiales</taxon>
        <taxon>Devosiaceae</taxon>
        <taxon>Pelagibacterium</taxon>
    </lineage>
</organism>
<comment type="caution">
    <text evidence="1">The sequence shown here is derived from an EMBL/GenBank/DDBJ whole genome shotgun (WGS) entry which is preliminary data.</text>
</comment>
<dbReference type="EMBL" id="QQNH01000012">
    <property type="protein sequence ID" value="RDE08724.1"/>
    <property type="molecule type" value="Genomic_DNA"/>
</dbReference>
<dbReference type="OrthoDB" id="7961080at2"/>
<protein>
    <submittedName>
        <fullName evidence="1">Uncharacterized protein</fullName>
    </submittedName>
</protein>
<dbReference type="Proteomes" id="UP000253759">
    <property type="component" value="Unassembled WGS sequence"/>
</dbReference>